<evidence type="ECO:0000313" key="6">
    <source>
        <dbReference type="EMBL" id="KAF7272401.1"/>
    </source>
</evidence>
<evidence type="ECO:0000256" key="4">
    <source>
        <dbReference type="ARBA" id="ARBA00022729"/>
    </source>
</evidence>
<reference evidence="6" key="1">
    <citation type="submission" date="2020-08" db="EMBL/GenBank/DDBJ databases">
        <title>Genome sequencing and assembly of the red palm weevil Rhynchophorus ferrugineus.</title>
        <authorList>
            <person name="Dias G.B."/>
            <person name="Bergman C.M."/>
            <person name="Manee M."/>
        </authorList>
    </citation>
    <scope>NUCLEOTIDE SEQUENCE</scope>
    <source>
        <strain evidence="6">AA-2017</strain>
        <tissue evidence="6">Whole larva</tissue>
    </source>
</reference>
<organism evidence="6 7">
    <name type="scientific">Rhynchophorus ferrugineus</name>
    <name type="common">Red palm weevil</name>
    <name type="synonym">Curculio ferrugineus</name>
    <dbReference type="NCBI Taxonomy" id="354439"/>
    <lineage>
        <taxon>Eukaryota</taxon>
        <taxon>Metazoa</taxon>
        <taxon>Ecdysozoa</taxon>
        <taxon>Arthropoda</taxon>
        <taxon>Hexapoda</taxon>
        <taxon>Insecta</taxon>
        <taxon>Pterygota</taxon>
        <taxon>Neoptera</taxon>
        <taxon>Endopterygota</taxon>
        <taxon>Coleoptera</taxon>
        <taxon>Polyphaga</taxon>
        <taxon>Cucujiformia</taxon>
        <taxon>Curculionidae</taxon>
        <taxon>Dryophthorinae</taxon>
        <taxon>Rhynchophorus</taxon>
    </lineage>
</organism>
<dbReference type="SMART" id="SM00708">
    <property type="entry name" value="PhBP"/>
    <property type="match status" value="1"/>
</dbReference>
<evidence type="ECO:0000256" key="1">
    <source>
        <dbReference type="ARBA" id="ARBA00004613"/>
    </source>
</evidence>
<evidence type="ECO:0000313" key="7">
    <source>
        <dbReference type="Proteomes" id="UP000625711"/>
    </source>
</evidence>
<evidence type="ECO:0000256" key="5">
    <source>
        <dbReference type="SAM" id="SignalP"/>
    </source>
</evidence>
<name>A0A834M8Q8_RHYFE</name>
<dbReference type="GO" id="GO:0005615">
    <property type="term" value="C:extracellular space"/>
    <property type="evidence" value="ECO:0007669"/>
    <property type="project" value="TreeGrafter"/>
</dbReference>
<dbReference type="OrthoDB" id="8194670at2759"/>
<accession>A0A834M8Q8</accession>
<dbReference type="InterPro" id="IPR006170">
    <property type="entry name" value="PBP/GOBP"/>
</dbReference>
<dbReference type="Pfam" id="PF01395">
    <property type="entry name" value="PBP_GOBP"/>
    <property type="match status" value="1"/>
</dbReference>
<dbReference type="AlphaFoldDB" id="A0A834M8Q8"/>
<comment type="subcellular location">
    <subcellularLocation>
        <location evidence="1">Secreted</location>
    </subcellularLocation>
</comment>
<keyword evidence="3" id="KW-0964">Secreted</keyword>
<sequence>MKYLIVLVLGLSAITAKPLTDEQKQNFRNFYDGCVSETNVDKAVVEKAHHGEFENDDKLPFFFLCMSKKIGFRDANNVFQPSSVKEKLSYVIDDAALVDKLAETCFVEKQTPQESAMEAFKCYFKHTGDKHPFY</sequence>
<evidence type="ECO:0000256" key="2">
    <source>
        <dbReference type="ARBA" id="ARBA00008098"/>
    </source>
</evidence>
<proteinExistence type="inferred from homology"/>
<dbReference type="CDD" id="cd23992">
    <property type="entry name" value="PBP_GOBP"/>
    <property type="match status" value="1"/>
</dbReference>
<dbReference type="Proteomes" id="UP000625711">
    <property type="component" value="Unassembled WGS sequence"/>
</dbReference>
<keyword evidence="7" id="KW-1185">Reference proteome</keyword>
<dbReference type="PANTHER" id="PTHR11857:SF43">
    <property type="entry name" value="GEO07291P1-RELATED"/>
    <property type="match status" value="1"/>
</dbReference>
<dbReference type="PANTHER" id="PTHR11857">
    <property type="entry name" value="ODORANT BINDING PROTEIN-RELATED"/>
    <property type="match status" value="1"/>
</dbReference>
<gene>
    <name evidence="6" type="ORF">GWI33_014828</name>
</gene>
<protein>
    <submittedName>
        <fullName evidence="6">Uncharacterized protein</fullName>
    </submittedName>
</protein>
<evidence type="ECO:0000256" key="3">
    <source>
        <dbReference type="ARBA" id="ARBA00022525"/>
    </source>
</evidence>
<feature type="chain" id="PRO_5032909538" evidence="5">
    <location>
        <begin position="17"/>
        <end position="134"/>
    </location>
</feature>
<dbReference type="GO" id="GO:0007608">
    <property type="term" value="P:sensory perception of smell"/>
    <property type="evidence" value="ECO:0007669"/>
    <property type="project" value="TreeGrafter"/>
</dbReference>
<dbReference type="Gene3D" id="1.10.238.20">
    <property type="entry name" value="Pheromone/general odorant binding protein domain"/>
    <property type="match status" value="1"/>
</dbReference>
<comment type="similarity">
    <text evidence="2">Belongs to the PBP/GOBP family.</text>
</comment>
<comment type="caution">
    <text evidence="6">The sequence shown here is derived from an EMBL/GenBank/DDBJ whole genome shotgun (WGS) entry which is preliminary data.</text>
</comment>
<keyword evidence="4 5" id="KW-0732">Signal</keyword>
<feature type="signal peptide" evidence="5">
    <location>
        <begin position="1"/>
        <end position="16"/>
    </location>
</feature>
<dbReference type="GO" id="GO:0005549">
    <property type="term" value="F:odorant binding"/>
    <property type="evidence" value="ECO:0007669"/>
    <property type="project" value="InterPro"/>
</dbReference>
<dbReference type="SUPFAM" id="SSF47565">
    <property type="entry name" value="Insect pheromone/odorant-binding proteins"/>
    <property type="match status" value="1"/>
</dbReference>
<dbReference type="InterPro" id="IPR036728">
    <property type="entry name" value="PBP_GOBP_sf"/>
</dbReference>
<dbReference type="EMBL" id="JAACXV010013771">
    <property type="protein sequence ID" value="KAF7272401.1"/>
    <property type="molecule type" value="Genomic_DNA"/>
</dbReference>